<dbReference type="Pfam" id="PF04402">
    <property type="entry name" value="SIMPL"/>
    <property type="match status" value="1"/>
</dbReference>
<dbReference type="RefSeq" id="WP_265787844.1">
    <property type="nucleotide sequence ID" value="NZ_BAABRS010000001.1"/>
</dbReference>
<accession>A0ABT3PWA7</accession>
<dbReference type="InterPro" id="IPR007497">
    <property type="entry name" value="SIMPL/DUF541"/>
</dbReference>
<sequence>MRTSYQNNILVALLVAVGIALAGWFIGDGFIEARSGDRYVTVKGVSERDVMADMALWPIRYVAAGNNLNTVQQKIRQDQNRIQTFLEAHGIAEEAIELQNLEVTDRTAQSYQSGSYENRFILEQTLMVRSESVTKIEDASQDIGTLVEAGIILNSQYSGGGPTYLFNGLTELKPDMIAEATKNARQSAEQFASDSGSELDGIRSANQGVFVILARDKAPMLQEEKQIRKTVRVVSTIEYYLAE</sequence>
<name>A0ABT3PWA7_9BACT</name>
<protein>
    <submittedName>
        <fullName evidence="1">SIMPL domain-containing protein</fullName>
    </submittedName>
</protein>
<comment type="caution">
    <text evidence="1">The sequence shown here is derived from an EMBL/GenBank/DDBJ whole genome shotgun (WGS) entry which is preliminary data.</text>
</comment>
<dbReference type="InterPro" id="IPR052022">
    <property type="entry name" value="26kDa_periplasmic_antigen"/>
</dbReference>
<dbReference type="Gene3D" id="3.30.110.170">
    <property type="entry name" value="Protein of unknown function (DUF541), domain 1"/>
    <property type="match status" value="1"/>
</dbReference>
<dbReference type="PANTHER" id="PTHR34387">
    <property type="entry name" value="SLR1258 PROTEIN"/>
    <property type="match status" value="1"/>
</dbReference>
<dbReference type="Gene3D" id="3.30.70.2970">
    <property type="entry name" value="Protein of unknown function (DUF541), domain 2"/>
    <property type="match status" value="1"/>
</dbReference>
<evidence type="ECO:0000313" key="2">
    <source>
        <dbReference type="Proteomes" id="UP001207337"/>
    </source>
</evidence>
<reference evidence="1 2" key="1">
    <citation type="submission" date="2021-11" db="EMBL/GenBank/DDBJ databases">
        <title>Aliifidinibius sp. nov., a new bacterium isolated from saline soil.</title>
        <authorList>
            <person name="Galisteo C."/>
            <person name="De La Haba R."/>
            <person name="Sanchez-Porro C."/>
            <person name="Ventosa A."/>
        </authorList>
    </citation>
    <scope>NUCLEOTIDE SEQUENCE [LARGE SCALE GENOMIC DNA]</scope>
    <source>
        <strain evidence="1 2">KACC 190600</strain>
    </source>
</reference>
<dbReference type="PIRSF" id="PIRSF029033">
    <property type="entry name" value="UCP029033"/>
    <property type="match status" value="1"/>
</dbReference>
<evidence type="ECO:0000313" key="1">
    <source>
        <dbReference type="EMBL" id="MCW9712128.1"/>
    </source>
</evidence>
<gene>
    <name evidence="1" type="ORF">LQ318_04340</name>
</gene>
<dbReference type="InterPro" id="IPR016907">
    <property type="entry name" value="UCP029033"/>
</dbReference>
<dbReference type="EMBL" id="JAJNDC010000001">
    <property type="protein sequence ID" value="MCW9712128.1"/>
    <property type="molecule type" value="Genomic_DNA"/>
</dbReference>
<keyword evidence="2" id="KW-1185">Reference proteome</keyword>
<proteinExistence type="predicted"/>
<dbReference type="PANTHER" id="PTHR34387:SF2">
    <property type="entry name" value="SLR1258 PROTEIN"/>
    <property type="match status" value="1"/>
</dbReference>
<organism evidence="1 2">
    <name type="scientific">Fodinibius salicampi</name>
    <dbReference type="NCBI Taxonomy" id="1920655"/>
    <lineage>
        <taxon>Bacteria</taxon>
        <taxon>Pseudomonadati</taxon>
        <taxon>Balneolota</taxon>
        <taxon>Balneolia</taxon>
        <taxon>Balneolales</taxon>
        <taxon>Balneolaceae</taxon>
        <taxon>Fodinibius</taxon>
    </lineage>
</organism>
<dbReference type="Proteomes" id="UP001207337">
    <property type="component" value="Unassembled WGS sequence"/>
</dbReference>